<dbReference type="InterPro" id="IPR011611">
    <property type="entry name" value="PfkB_dom"/>
</dbReference>
<evidence type="ECO:0000313" key="3">
    <source>
        <dbReference type="RefSeq" id="XP_033458609.1"/>
    </source>
</evidence>
<gene>
    <name evidence="3" type="ORF">K489DRAFT_381564</name>
</gene>
<proteinExistence type="predicted"/>
<accession>A0A6J3M119</accession>
<protein>
    <submittedName>
        <fullName evidence="3">Ribokinase-like protein</fullName>
    </submittedName>
</protein>
<feature type="domain" description="Carbohydrate kinase PfkB" evidence="1">
    <location>
        <begin position="47"/>
        <end position="328"/>
    </location>
</feature>
<dbReference type="PANTHER" id="PTHR47098:SF1">
    <property type="entry name" value="PFKB FAMILY CARBOHYDRATE KINASE SUPERFAMILY (AFU_ORTHOLOGUE AFUA_4G09500)"/>
    <property type="match status" value="1"/>
</dbReference>
<sequence length="354" mass="39008">MTNPPPKPNHDRHVGQDIPPPAFVSLGMVVLDELQFPHLPTLFDVCGGSGAYATLGARLTVSVDEANTVACIVLSGDDFPESVLDTLRSWHVRLERQTYPGQKSTRGLLKYEDDTFGRKSFRYLTTPLSPRVRHIKDSSLLHSQTFHILARPDDLLVHISELSLHRVQSHNDGRPMVIWEPLPSDCKPVHLDAHLQALQQVDVFSPNHLELMSLFEGAGDLSRPFDRLLIENYAKRCLDAKAPGSANAGFGVIVRAGEHGCLIQSASQGCRWLLAYYGEHSTRVVDPTGAGNTFLGAFGNMFAKTGDLHEAAIFGTVAASFALEQFGLPNFNVVDGRDTWNGDTFGERLGRYRP</sequence>
<dbReference type="OrthoDB" id="497927at2759"/>
<organism evidence="3">
    <name type="scientific">Dissoconium aciculare CBS 342.82</name>
    <dbReference type="NCBI Taxonomy" id="1314786"/>
    <lineage>
        <taxon>Eukaryota</taxon>
        <taxon>Fungi</taxon>
        <taxon>Dikarya</taxon>
        <taxon>Ascomycota</taxon>
        <taxon>Pezizomycotina</taxon>
        <taxon>Dothideomycetes</taxon>
        <taxon>Dothideomycetidae</taxon>
        <taxon>Mycosphaerellales</taxon>
        <taxon>Dissoconiaceae</taxon>
        <taxon>Dissoconium</taxon>
    </lineage>
</organism>
<dbReference type="Proteomes" id="UP000504637">
    <property type="component" value="Unplaced"/>
</dbReference>
<dbReference type="PANTHER" id="PTHR47098">
    <property type="entry name" value="PROTEIN MAK32"/>
    <property type="match status" value="1"/>
</dbReference>
<name>A0A6J3M119_9PEZI</name>
<dbReference type="InterPro" id="IPR029056">
    <property type="entry name" value="Ribokinase-like"/>
</dbReference>
<dbReference type="Pfam" id="PF00294">
    <property type="entry name" value="PfkB"/>
    <property type="match status" value="1"/>
</dbReference>
<dbReference type="AlphaFoldDB" id="A0A6J3M119"/>
<reference evidence="3" key="2">
    <citation type="submission" date="2020-04" db="EMBL/GenBank/DDBJ databases">
        <authorList>
            <consortium name="NCBI Genome Project"/>
        </authorList>
    </citation>
    <scope>NUCLEOTIDE SEQUENCE</scope>
    <source>
        <strain evidence="3">CBS 342.82</strain>
    </source>
</reference>
<evidence type="ECO:0000259" key="1">
    <source>
        <dbReference type="Pfam" id="PF00294"/>
    </source>
</evidence>
<dbReference type="GeneID" id="54362955"/>
<dbReference type="Gene3D" id="3.40.1190.20">
    <property type="match status" value="1"/>
</dbReference>
<reference evidence="3" key="1">
    <citation type="submission" date="2020-01" db="EMBL/GenBank/DDBJ databases">
        <authorList>
            <consortium name="DOE Joint Genome Institute"/>
            <person name="Haridas S."/>
            <person name="Albert R."/>
            <person name="Binder M."/>
            <person name="Bloem J."/>
            <person name="Labutti K."/>
            <person name="Salamov A."/>
            <person name="Andreopoulos B."/>
            <person name="Baker S.E."/>
            <person name="Barry K."/>
            <person name="Bills G."/>
            <person name="Bluhm B.H."/>
            <person name="Cannon C."/>
            <person name="Castanera R."/>
            <person name="Culley D.E."/>
            <person name="Daum C."/>
            <person name="Ezra D."/>
            <person name="Gonzalez J.B."/>
            <person name="Henrissat B."/>
            <person name="Kuo A."/>
            <person name="Liang C."/>
            <person name="Lipzen A."/>
            <person name="Lutzoni F."/>
            <person name="Magnuson J."/>
            <person name="Mondo S."/>
            <person name="Nolan M."/>
            <person name="Ohm R."/>
            <person name="Pangilinan J."/>
            <person name="Park H.-J."/>
            <person name="Ramirez L."/>
            <person name="Alfaro M."/>
            <person name="Sun H."/>
            <person name="Tritt A."/>
            <person name="Yoshinaga Y."/>
            <person name="Zwiers L.-H."/>
            <person name="Turgeon B.G."/>
            <person name="Goodwin S.B."/>
            <person name="Spatafora J.W."/>
            <person name="Crous P.W."/>
            <person name="Grigoriev I.V."/>
        </authorList>
    </citation>
    <scope>NUCLEOTIDE SEQUENCE</scope>
    <source>
        <strain evidence="3">CBS 342.82</strain>
    </source>
</reference>
<keyword evidence="2" id="KW-1185">Reference proteome</keyword>
<dbReference type="RefSeq" id="XP_033458609.1">
    <property type="nucleotide sequence ID" value="XM_033605155.1"/>
</dbReference>
<dbReference type="SUPFAM" id="SSF53613">
    <property type="entry name" value="Ribokinase-like"/>
    <property type="match status" value="1"/>
</dbReference>
<evidence type="ECO:0000313" key="2">
    <source>
        <dbReference type="Proteomes" id="UP000504637"/>
    </source>
</evidence>
<reference evidence="3" key="3">
    <citation type="submission" date="2025-08" db="UniProtKB">
        <authorList>
            <consortium name="RefSeq"/>
        </authorList>
    </citation>
    <scope>IDENTIFICATION</scope>
    <source>
        <strain evidence="3">CBS 342.82</strain>
    </source>
</reference>